<dbReference type="GO" id="GO:0005198">
    <property type="term" value="F:structural molecule activity"/>
    <property type="evidence" value="ECO:0007669"/>
    <property type="project" value="InterPro"/>
</dbReference>
<evidence type="ECO:0000256" key="4">
    <source>
        <dbReference type="ARBA" id="ARBA00022692"/>
    </source>
</evidence>
<feature type="region of interest" description="Disordered" evidence="9">
    <location>
        <begin position="177"/>
        <end position="200"/>
    </location>
</feature>
<dbReference type="PROSITE" id="PS01346">
    <property type="entry name" value="CLAUDIN"/>
    <property type="match status" value="1"/>
</dbReference>
<name>A0A667HRM7_LYNCA</name>
<comment type="subcellular location">
    <subcellularLocation>
        <location evidence="8">Cell junction</location>
        <location evidence="8">Tight junction</location>
    </subcellularLocation>
    <subcellularLocation>
        <location evidence="8">Cell membrane</location>
        <topology evidence="8">Multi-pass membrane protein</topology>
    </subcellularLocation>
</comment>
<dbReference type="InterPro" id="IPR017974">
    <property type="entry name" value="Claudin_CS"/>
</dbReference>
<dbReference type="Proteomes" id="UP000472241">
    <property type="component" value="Unplaced"/>
</dbReference>
<dbReference type="Pfam" id="PF00822">
    <property type="entry name" value="PMP22_Claudin"/>
    <property type="match status" value="1"/>
</dbReference>
<comment type="caution">
    <text evidence="8">Lacks conserved residue(s) required for the propagation of feature annotation.</text>
</comment>
<evidence type="ECO:0000256" key="5">
    <source>
        <dbReference type="ARBA" id="ARBA00022949"/>
    </source>
</evidence>
<protein>
    <recommendedName>
        <fullName evidence="8">Claudin</fullName>
    </recommendedName>
</protein>
<reference evidence="11" key="1">
    <citation type="submission" date="2025-08" db="UniProtKB">
        <authorList>
            <consortium name="Ensembl"/>
        </authorList>
    </citation>
    <scope>IDENTIFICATION</scope>
</reference>
<dbReference type="GO" id="GO:0005886">
    <property type="term" value="C:plasma membrane"/>
    <property type="evidence" value="ECO:0007669"/>
    <property type="project" value="UniProtKB-SubCell"/>
</dbReference>
<dbReference type="InterPro" id="IPR004031">
    <property type="entry name" value="PMP22/EMP/MP20/Claudin"/>
</dbReference>
<keyword evidence="12" id="KW-1185">Reference proteome</keyword>
<keyword evidence="3 8" id="KW-1003">Cell membrane</keyword>
<comment type="function">
    <text evidence="8">Claudins function as major constituents of the tight junction complexes that regulate the permeability of epithelia.</text>
</comment>
<feature type="signal peptide" evidence="10">
    <location>
        <begin position="1"/>
        <end position="18"/>
    </location>
</feature>
<feature type="transmembrane region" description="Helical" evidence="8">
    <location>
        <begin position="153"/>
        <end position="171"/>
    </location>
</feature>
<evidence type="ECO:0000256" key="10">
    <source>
        <dbReference type="SAM" id="SignalP"/>
    </source>
</evidence>
<evidence type="ECO:0000256" key="1">
    <source>
        <dbReference type="ARBA" id="ARBA00008295"/>
    </source>
</evidence>
<dbReference type="Ensembl" id="ENSLCNT00005032628.1">
    <property type="protein sequence ID" value="ENSLCNP00005029222.1"/>
    <property type="gene ID" value="ENSLCNG00005019011.1"/>
</dbReference>
<evidence type="ECO:0000313" key="11">
    <source>
        <dbReference type="Ensembl" id="ENSLCNP00005029222.1"/>
    </source>
</evidence>
<accession>A0A667HRM7</accession>
<evidence type="ECO:0000256" key="3">
    <source>
        <dbReference type="ARBA" id="ARBA00022475"/>
    </source>
</evidence>
<evidence type="ECO:0000256" key="6">
    <source>
        <dbReference type="ARBA" id="ARBA00022989"/>
    </source>
</evidence>
<proteinExistence type="inferred from homology"/>
<evidence type="ECO:0000256" key="7">
    <source>
        <dbReference type="ARBA" id="ARBA00023136"/>
    </source>
</evidence>
<keyword evidence="2 8" id="KW-0796">Tight junction</keyword>
<keyword evidence="6 8" id="KW-1133">Transmembrane helix</keyword>
<dbReference type="Gene3D" id="1.20.140.150">
    <property type="match status" value="2"/>
</dbReference>
<dbReference type="GO" id="GO:0005923">
    <property type="term" value="C:bicellular tight junction"/>
    <property type="evidence" value="ECO:0007669"/>
    <property type="project" value="UniProtKB-SubCell"/>
</dbReference>
<keyword evidence="4 8" id="KW-0812">Transmembrane</keyword>
<evidence type="ECO:0000256" key="8">
    <source>
        <dbReference type="RuleBase" id="RU060637"/>
    </source>
</evidence>
<dbReference type="InterPro" id="IPR006187">
    <property type="entry name" value="Claudin"/>
</dbReference>
<reference evidence="11" key="2">
    <citation type="submission" date="2025-09" db="UniProtKB">
        <authorList>
            <consortium name="Ensembl"/>
        </authorList>
    </citation>
    <scope>IDENTIFICATION</scope>
</reference>
<keyword evidence="10" id="KW-0732">Signal</keyword>
<keyword evidence="5 8" id="KW-0965">Cell junction</keyword>
<dbReference type="AlphaFoldDB" id="A0A667HRM7"/>
<keyword evidence="7 8" id="KW-0472">Membrane</keyword>
<evidence type="ECO:0000313" key="12">
    <source>
        <dbReference type="Proteomes" id="UP000472241"/>
    </source>
</evidence>
<evidence type="ECO:0000256" key="2">
    <source>
        <dbReference type="ARBA" id="ARBA00022427"/>
    </source>
</evidence>
<organism evidence="11 12">
    <name type="scientific">Lynx canadensis</name>
    <name type="common">Canada lynx</name>
    <name type="synonym">Felis canadensis</name>
    <dbReference type="NCBI Taxonomy" id="61383"/>
    <lineage>
        <taxon>Eukaryota</taxon>
        <taxon>Metazoa</taxon>
        <taxon>Chordata</taxon>
        <taxon>Craniata</taxon>
        <taxon>Vertebrata</taxon>
        <taxon>Euteleostomi</taxon>
        <taxon>Mammalia</taxon>
        <taxon>Eutheria</taxon>
        <taxon>Laurasiatheria</taxon>
        <taxon>Carnivora</taxon>
        <taxon>Feliformia</taxon>
        <taxon>Felidae</taxon>
        <taxon>Felinae</taxon>
        <taxon>Lynx</taxon>
    </lineage>
</organism>
<dbReference type="PANTHER" id="PTHR12002">
    <property type="entry name" value="CLAUDIN"/>
    <property type="match status" value="1"/>
</dbReference>
<evidence type="ECO:0000256" key="9">
    <source>
        <dbReference type="SAM" id="MobiDB-lite"/>
    </source>
</evidence>
<feature type="chain" id="PRO_5025621328" description="Claudin" evidence="10">
    <location>
        <begin position="19"/>
        <end position="200"/>
    </location>
</feature>
<comment type="similarity">
    <text evidence="1 8">Belongs to the claudin family.</text>
</comment>
<sequence length="200" mass="21831">ALEQGFVALLGWVGLVACTAIPQWRVSSQEGDNSITGQARYKGLWMDCVTQGTGVLSCKIGHTGHLMAASRGLGFQATLGHDGHEVCKLQGRGPSEEGPGSHDGRRYFHRERPCCLQQDSLFWRGHQISPGHPVTDFYKPVPPMNVRYKLRPAVFIGWVGSALVILGGALLTCSCSGSDSKDGYRVPRSYPKRNSAMRYV</sequence>